<evidence type="ECO:0000256" key="1">
    <source>
        <dbReference type="SAM" id="MobiDB-lite"/>
    </source>
</evidence>
<evidence type="ECO:0000313" key="3">
    <source>
        <dbReference type="Proteomes" id="UP000625711"/>
    </source>
</evidence>
<feature type="compositionally biased region" description="Polar residues" evidence="1">
    <location>
        <begin position="30"/>
        <end position="43"/>
    </location>
</feature>
<gene>
    <name evidence="2" type="ORF">GWI33_015922</name>
</gene>
<sequence length="85" mass="9888">MSMTRQIRRPTDRKGAQRPVRKPPEFLFSRVNSRWSRNPSSRARGTAMVDFDDGDDDEIDGEEVVPDRGDVIKEWGELELIKTKR</sequence>
<reference evidence="2" key="1">
    <citation type="submission" date="2020-08" db="EMBL/GenBank/DDBJ databases">
        <title>Genome sequencing and assembly of the red palm weevil Rhynchophorus ferrugineus.</title>
        <authorList>
            <person name="Dias G.B."/>
            <person name="Bergman C.M."/>
            <person name="Manee M."/>
        </authorList>
    </citation>
    <scope>NUCLEOTIDE SEQUENCE</scope>
    <source>
        <strain evidence="2">AA-2017</strain>
        <tissue evidence="2">Whole larva</tissue>
    </source>
</reference>
<comment type="caution">
    <text evidence="2">The sequence shown here is derived from an EMBL/GenBank/DDBJ whole genome shotgun (WGS) entry which is preliminary data.</text>
</comment>
<feature type="region of interest" description="Disordered" evidence="1">
    <location>
        <begin position="1"/>
        <end position="63"/>
    </location>
</feature>
<evidence type="ECO:0000313" key="2">
    <source>
        <dbReference type="EMBL" id="KAF7271173.1"/>
    </source>
</evidence>
<organism evidence="2 3">
    <name type="scientific">Rhynchophorus ferrugineus</name>
    <name type="common">Red palm weevil</name>
    <name type="synonym">Curculio ferrugineus</name>
    <dbReference type="NCBI Taxonomy" id="354439"/>
    <lineage>
        <taxon>Eukaryota</taxon>
        <taxon>Metazoa</taxon>
        <taxon>Ecdysozoa</taxon>
        <taxon>Arthropoda</taxon>
        <taxon>Hexapoda</taxon>
        <taxon>Insecta</taxon>
        <taxon>Pterygota</taxon>
        <taxon>Neoptera</taxon>
        <taxon>Endopterygota</taxon>
        <taxon>Coleoptera</taxon>
        <taxon>Polyphaga</taxon>
        <taxon>Cucujiformia</taxon>
        <taxon>Curculionidae</taxon>
        <taxon>Dryophthorinae</taxon>
        <taxon>Rhynchophorus</taxon>
    </lineage>
</organism>
<proteinExistence type="predicted"/>
<keyword evidence="3" id="KW-1185">Reference proteome</keyword>
<accession>A0A834I1W3</accession>
<name>A0A834I1W3_RHYFE</name>
<feature type="compositionally biased region" description="Acidic residues" evidence="1">
    <location>
        <begin position="50"/>
        <end position="63"/>
    </location>
</feature>
<dbReference type="EMBL" id="JAACXV010014007">
    <property type="protein sequence ID" value="KAF7271173.1"/>
    <property type="molecule type" value="Genomic_DNA"/>
</dbReference>
<dbReference type="Proteomes" id="UP000625711">
    <property type="component" value="Unassembled WGS sequence"/>
</dbReference>
<protein>
    <submittedName>
        <fullName evidence="2">Uncharacterized protein</fullName>
    </submittedName>
</protein>
<dbReference type="AlphaFoldDB" id="A0A834I1W3"/>